<organism evidence="1 2">
    <name type="scientific">Companilactobacillus versmoldensis DSM 14857 = KCTC 3814</name>
    <dbReference type="NCBI Taxonomy" id="1423815"/>
    <lineage>
        <taxon>Bacteria</taxon>
        <taxon>Bacillati</taxon>
        <taxon>Bacillota</taxon>
        <taxon>Bacilli</taxon>
        <taxon>Lactobacillales</taxon>
        <taxon>Lactobacillaceae</taxon>
        <taxon>Companilactobacillus</taxon>
    </lineage>
</organism>
<gene>
    <name evidence="1" type="ORF">FC27_GL002279</name>
</gene>
<accession>A0A0R1SE51</accession>
<sequence length="300" mass="35877">MKERRLDKPIETIVLWLQECSDKEIKPWQYDLKWEIYYHLKPEDHGVMRFLKSRAGYYWDAKYLPDRENTVEVEDCILMQCIYKLLWKETSKYATAERIKNKSQENYPDADIMNSFWSPYKKRLNAAKLIPNNAEQENITKAQYRYQENLQELLDKYNLDKYSGINAEYGRFAEMTHTIGNCTLLPIGFKNNNRMDWVSTWSERLAKMNAKLKNGSGQEKYNKDFYMEDYKSKWSYNDPDYVEKTVNAINHRGKLMTAHLCGEILQNTQHNDKPQNIDIKMLVKKWGLENLLNIDDSKQW</sequence>
<keyword evidence="2" id="KW-1185">Reference proteome</keyword>
<reference evidence="1 2" key="1">
    <citation type="journal article" date="2015" name="Genome Announc.">
        <title>Expanding the biotechnology potential of lactobacilli through comparative genomics of 213 strains and associated genera.</title>
        <authorList>
            <person name="Sun Z."/>
            <person name="Harris H.M."/>
            <person name="McCann A."/>
            <person name="Guo C."/>
            <person name="Argimon S."/>
            <person name="Zhang W."/>
            <person name="Yang X."/>
            <person name="Jeffery I.B."/>
            <person name="Cooney J.C."/>
            <person name="Kagawa T.F."/>
            <person name="Liu W."/>
            <person name="Song Y."/>
            <person name="Salvetti E."/>
            <person name="Wrobel A."/>
            <person name="Rasinkangas P."/>
            <person name="Parkhill J."/>
            <person name="Rea M.C."/>
            <person name="O'Sullivan O."/>
            <person name="Ritari J."/>
            <person name="Douillard F.P."/>
            <person name="Paul Ross R."/>
            <person name="Yang R."/>
            <person name="Briner A.E."/>
            <person name="Felis G.E."/>
            <person name="de Vos W.M."/>
            <person name="Barrangou R."/>
            <person name="Klaenhammer T.R."/>
            <person name="Caufield P.W."/>
            <person name="Cui Y."/>
            <person name="Zhang H."/>
            <person name="O'Toole P.W."/>
        </authorList>
    </citation>
    <scope>NUCLEOTIDE SEQUENCE [LARGE SCALE GENOMIC DNA]</scope>
    <source>
        <strain evidence="1 2">DSM 14857</strain>
    </source>
</reference>
<protein>
    <submittedName>
        <fullName evidence="1">Uncharacterized protein</fullName>
    </submittedName>
</protein>
<evidence type="ECO:0000313" key="2">
    <source>
        <dbReference type="Proteomes" id="UP000051647"/>
    </source>
</evidence>
<dbReference type="AlphaFoldDB" id="A0A0R1SE51"/>
<dbReference type="OrthoDB" id="2088453at2"/>
<comment type="caution">
    <text evidence="1">The sequence shown here is derived from an EMBL/GenBank/DDBJ whole genome shotgun (WGS) entry which is preliminary data.</text>
</comment>
<evidence type="ECO:0000313" key="1">
    <source>
        <dbReference type="EMBL" id="KRL66953.1"/>
    </source>
</evidence>
<dbReference type="Proteomes" id="UP000051647">
    <property type="component" value="Unassembled WGS sequence"/>
</dbReference>
<dbReference type="RefSeq" id="WP_010624684.1">
    <property type="nucleotide sequence ID" value="NZ_AZFA01000009.1"/>
</dbReference>
<dbReference type="EMBL" id="AZFA01000009">
    <property type="protein sequence ID" value="KRL66953.1"/>
    <property type="molecule type" value="Genomic_DNA"/>
</dbReference>
<name>A0A0R1SE51_9LACO</name>
<dbReference type="PATRIC" id="fig|1423815.3.peg.2337"/>
<proteinExistence type="predicted"/>